<comment type="cofactor">
    <cofactor evidence="9">
        <name>Fe(2+)</name>
        <dbReference type="ChEBI" id="CHEBI:29033"/>
    </cofactor>
    <cofactor evidence="9">
        <name>Mn(2+)</name>
        <dbReference type="ChEBI" id="CHEBI:29035"/>
    </cofactor>
</comment>
<evidence type="ECO:0000256" key="4">
    <source>
        <dbReference type="ARBA" id="ARBA00007389"/>
    </source>
</evidence>
<dbReference type="UniPathway" id="UPA00246"/>
<protein>
    <recommendedName>
        <fullName evidence="5 9">Mannonate dehydratase</fullName>
        <ecNumber evidence="5 9">4.2.1.8</ecNumber>
    </recommendedName>
    <alternativeName>
        <fullName evidence="9">D-mannonate hydro-lyase</fullName>
    </alternativeName>
</protein>
<comment type="function">
    <text evidence="2 9">Catalyzes the dehydration of D-mannonate.</text>
</comment>
<sequence>MRMVFRWFGAGNDTVSLEQIRQIPGVEGIVWALHDVPAGDEWPMDKILKVKRAADAAGLHVKVVESVNIHEDIKLGLPSRDRWIENYKRTIEKLAQVGVEVICYNFMPVFDWLRTDLGRPMDDGSTALFYEAARVRDISPADLAREIESDSTLTMPGWEPERLKALSSLFEAYRGVTEDDLFDHAKYFLDEIIPVAEQHGIRMAIHPDDPPWPIFGLPRIITSQDNLRRFLALHDSPANGVTLCSGSFGANPANDIPAMVREFADRIPFCHIRNVRVYDNGDFIETSHRTQDGTVDIAGIVQAYHDVGFTGYARPDHGRHLWAEQVRPGYGLYDRAMGIMYLWGLWDALERQRGPLARGLAGAAGHPEPPRRPERREPTAAAAASEAAAAGDAPQAGRKEARS</sequence>
<feature type="compositionally biased region" description="Low complexity" evidence="10">
    <location>
        <begin position="379"/>
        <end position="396"/>
    </location>
</feature>
<dbReference type="GO" id="GO:0042840">
    <property type="term" value="P:D-glucuronate catabolic process"/>
    <property type="evidence" value="ECO:0007669"/>
    <property type="project" value="TreeGrafter"/>
</dbReference>
<keyword evidence="6 9" id="KW-0408">Iron</keyword>
<feature type="region of interest" description="Disordered" evidence="10">
    <location>
        <begin position="359"/>
        <end position="403"/>
    </location>
</feature>
<evidence type="ECO:0000313" key="12">
    <source>
        <dbReference type="Proteomes" id="UP000502136"/>
    </source>
</evidence>
<comment type="pathway">
    <text evidence="3 9">Carbohydrate metabolism; pentose and glucuronate interconversion.</text>
</comment>
<organism evidence="11 12">
    <name type="scientific">Paenibacillus albicereus</name>
    <dbReference type="NCBI Taxonomy" id="2726185"/>
    <lineage>
        <taxon>Bacteria</taxon>
        <taxon>Bacillati</taxon>
        <taxon>Bacillota</taxon>
        <taxon>Bacilli</taxon>
        <taxon>Bacillales</taxon>
        <taxon>Paenibacillaceae</taxon>
        <taxon>Paenibacillus</taxon>
    </lineage>
</organism>
<dbReference type="KEGG" id="palr:HGI30_02760"/>
<keyword evidence="12" id="KW-1185">Reference proteome</keyword>
<comment type="catalytic activity">
    <reaction evidence="1 9">
        <text>D-mannonate = 2-dehydro-3-deoxy-D-gluconate + H2O</text>
        <dbReference type="Rhea" id="RHEA:20097"/>
        <dbReference type="ChEBI" id="CHEBI:15377"/>
        <dbReference type="ChEBI" id="CHEBI:17767"/>
        <dbReference type="ChEBI" id="CHEBI:57990"/>
        <dbReference type="EC" id="4.2.1.8"/>
    </reaction>
</comment>
<dbReference type="GO" id="GO:0030145">
    <property type="term" value="F:manganese ion binding"/>
    <property type="evidence" value="ECO:0007669"/>
    <property type="project" value="TreeGrafter"/>
</dbReference>
<dbReference type="PANTHER" id="PTHR30387:SF2">
    <property type="entry name" value="MANNONATE DEHYDRATASE"/>
    <property type="match status" value="1"/>
</dbReference>
<evidence type="ECO:0000313" key="11">
    <source>
        <dbReference type="EMBL" id="QJC50617.1"/>
    </source>
</evidence>
<dbReference type="Pfam" id="PF03786">
    <property type="entry name" value="UxuA"/>
    <property type="match status" value="1"/>
</dbReference>
<dbReference type="SUPFAM" id="SSF51658">
    <property type="entry name" value="Xylose isomerase-like"/>
    <property type="match status" value="1"/>
</dbReference>
<evidence type="ECO:0000256" key="8">
    <source>
        <dbReference type="ARBA" id="ARBA00023239"/>
    </source>
</evidence>
<gene>
    <name evidence="9 11" type="primary">uxuA</name>
    <name evidence="11" type="ORF">HGI30_02760</name>
</gene>
<comment type="similarity">
    <text evidence="4 9">Belongs to the mannonate dehydratase family.</text>
</comment>
<evidence type="ECO:0000256" key="5">
    <source>
        <dbReference type="ARBA" id="ARBA00012927"/>
    </source>
</evidence>
<name>A0A6H2GT92_9BACL</name>
<accession>A0A6H2GT92</accession>
<dbReference type="NCBIfam" id="TIGR00695">
    <property type="entry name" value="uxuA"/>
    <property type="match status" value="1"/>
</dbReference>
<evidence type="ECO:0000256" key="6">
    <source>
        <dbReference type="ARBA" id="ARBA00023004"/>
    </source>
</evidence>
<evidence type="ECO:0000256" key="3">
    <source>
        <dbReference type="ARBA" id="ARBA00004892"/>
    </source>
</evidence>
<keyword evidence="7 9" id="KW-0464">Manganese</keyword>
<evidence type="ECO:0000256" key="1">
    <source>
        <dbReference type="ARBA" id="ARBA00001794"/>
    </source>
</evidence>
<dbReference type="GO" id="GO:0008198">
    <property type="term" value="F:ferrous iron binding"/>
    <property type="evidence" value="ECO:0007669"/>
    <property type="project" value="TreeGrafter"/>
</dbReference>
<dbReference type="RefSeq" id="WP_168906294.1">
    <property type="nucleotide sequence ID" value="NZ_CP051428.1"/>
</dbReference>
<feature type="compositionally biased region" description="Basic and acidic residues" evidence="10">
    <location>
        <begin position="368"/>
        <end position="378"/>
    </location>
</feature>
<reference evidence="11 12" key="1">
    <citation type="submission" date="2020-04" db="EMBL/GenBank/DDBJ databases">
        <title>Novel Paenibacillus strain UniB2 isolated from commercial digestive syrup.</title>
        <authorList>
            <person name="Thorat V."/>
            <person name="Kirdat K."/>
            <person name="Tiwarekar B."/>
            <person name="Yadav A."/>
        </authorList>
    </citation>
    <scope>NUCLEOTIDE SEQUENCE [LARGE SCALE GENOMIC DNA]</scope>
    <source>
        <strain evidence="11 12">UniB2</strain>
    </source>
</reference>
<evidence type="ECO:0000256" key="7">
    <source>
        <dbReference type="ARBA" id="ARBA00023211"/>
    </source>
</evidence>
<proteinExistence type="inferred from homology"/>
<dbReference type="Gene3D" id="3.20.20.150">
    <property type="entry name" value="Divalent-metal-dependent TIM barrel enzymes"/>
    <property type="match status" value="1"/>
</dbReference>
<dbReference type="Proteomes" id="UP000502136">
    <property type="component" value="Chromosome"/>
</dbReference>
<dbReference type="HAMAP" id="MF_00106">
    <property type="entry name" value="UxuA"/>
    <property type="match status" value="1"/>
</dbReference>
<dbReference type="AlphaFoldDB" id="A0A6H2GT92"/>
<dbReference type="EMBL" id="CP051428">
    <property type="protein sequence ID" value="QJC50617.1"/>
    <property type="molecule type" value="Genomic_DNA"/>
</dbReference>
<evidence type="ECO:0000256" key="10">
    <source>
        <dbReference type="SAM" id="MobiDB-lite"/>
    </source>
</evidence>
<dbReference type="GO" id="GO:0008927">
    <property type="term" value="F:mannonate dehydratase activity"/>
    <property type="evidence" value="ECO:0007669"/>
    <property type="project" value="UniProtKB-UniRule"/>
</dbReference>
<dbReference type="EC" id="4.2.1.8" evidence="5 9"/>
<dbReference type="PIRSF" id="PIRSF016049">
    <property type="entry name" value="Man_dehyd"/>
    <property type="match status" value="1"/>
</dbReference>
<evidence type="ECO:0000256" key="2">
    <source>
        <dbReference type="ARBA" id="ARBA00002713"/>
    </source>
</evidence>
<keyword evidence="8 9" id="KW-0456">Lyase</keyword>
<evidence type="ECO:0000256" key="9">
    <source>
        <dbReference type="HAMAP-Rule" id="MF_00106"/>
    </source>
</evidence>
<dbReference type="InterPro" id="IPR036237">
    <property type="entry name" value="Xyl_isomerase-like_sf"/>
</dbReference>
<dbReference type="InterPro" id="IPR004628">
    <property type="entry name" value="Man_deHydtase"/>
</dbReference>
<dbReference type="NCBIfam" id="NF003027">
    <property type="entry name" value="PRK03906.1"/>
    <property type="match status" value="1"/>
</dbReference>
<dbReference type="PANTHER" id="PTHR30387">
    <property type="entry name" value="MANNONATE DEHYDRATASE"/>
    <property type="match status" value="1"/>
</dbReference>